<dbReference type="GO" id="GO:0016787">
    <property type="term" value="F:hydrolase activity"/>
    <property type="evidence" value="ECO:0007669"/>
    <property type="project" value="UniProtKB-KW"/>
</dbReference>
<dbReference type="AlphaFoldDB" id="A0A4Q9DRX2"/>
<reference evidence="2 3" key="1">
    <citation type="submission" date="2019-02" db="EMBL/GenBank/DDBJ databases">
        <title>Paenibacillus sp. nov., isolated from surface-sterilized tissue of Thalictrum simplex L.</title>
        <authorList>
            <person name="Tuo L."/>
        </authorList>
    </citation>
    <scope>NUCLEOTIDE SEQUENCE [LARGE SCALE GENOMIC DNA]</scope>
    <source>
        <strain evidence="2 3">N2SHLJ1</strain>
    </source>
</reference>
<keyword evidence="3" id="KW-1185">Reference proteome</keyword>
<dbReference type="Pfam" id="PF13088">
    <property type="entry name" value="BNR_2"/>
    <property type="match status" value="1"/>
</dbReference>
<dbReference type="InterPro" id="IPR011040">
    <property type="entry name" value="Sialidase"/>
</dbReference>
<feature type="domain" description="Sialidase" evidence="1">
    <location>
        <begin position="56"/>
        <end position="359"/>
    </location>
</feature>
<evidence type="ECO:0000313" key="2">
    <source>
        <dbReference type="EMBL" id="TBL79564.1"/>
    </source>
</evidence>
<dbReference type="CDD" id="cd15482">
    <property type="entry name" value="Sialidase_non-viral"/>
    <property type="match status" value="1"/>
</dbReference>
<dbReference type="PANTHER" id="PTHR43752">
    <property type="entry name" value="BNR/ASP-BOX REPEAT FAMILY PROTEIN"/>
    <property type="match status" value="1"/>
</dbReference>
<name>A0A4Q9DRX2_9BACL</name>
<dbReference type="InterPro" id="IPR036278">
    <property type="entry name" value="Sialidase_sf"/>
</dbReference>
<dbReference type="Gene3D" id="2.120.10.10">
    <property type="match status" value="1"/>
</dbReference>
<proteinExistence type="predicted"/>
<sequence length="383" mass="43239">MRILKRSEKIMGSSITNNYPQGQITHLEVEQATIFQPGSDQDWTYSHHQHVVFYRGKLYAIWSNGRVNEDDTGQRVMMSTSADFHHWSAPLPLLDSQDGEYGEWVYTAAGFHVHGEKLIAYIGQYEYKPEHLSDGVRNSKTDAGHIRTGLLAMATEDGEHWSEPVDLGLRIVPNHGPQRTSSGRLIISGNISYPYTEDPEGLSGWRATGIYAAELESEMVDDSEYIHVLPPKMGWPTMLCEGSFYQTDDGRLNMLLRSKERRLWLTTSDDDGASWSAPEPTLFPDSNTKFHFGRLPDGRFYYVGSPVPDGRRNPLVLSVSSDGISFDRHTVLCDAPCERKFEGMHKGGDYGYPHSMIHDGWLYVIFSVTKEQVHIVRVPIAAV</sequence>
<evidence type="ECO:0000259" key="1">
    <source>
        <dbReference type="Pfam" id="PF13088"/>
    </source>
</evidence>
<dbReference type="OrthoDB" id="177453at2"/>
<gene>
    <name evidence="2" type="ORF">EYB31_11740</name>
</gene>
<evidence type="ECO:0000313" key="3">
    <source>
        <dbReference type="Proteomes" id="UP000293142"/>
    </source>
</evidence>
<dbReference type="SUPFAM" id="SSF50939">
    <property type="entry name" value="Sialidases"/>
    <property type="match status" value="1"/>
</dbReference>
<dbReference type="Proteomes" id="UP000293142">
    <property type="component" value="Unassembled WGS sequence"/>
</dbReference>
<protein>
    <submittedName>
        <fullName evidence="2">Glycosyl hydrolase family 32</fullName>
    </submittedName>
</protein>
<dbReference type="PANTHER" id="PTHR43752:SF2">
    <property type="entry name" value="BNR_ASP-BOX REPEAT FAMILY PROTEIN"/>
    <property type="match status" value="1"/>
</dbReference>
<dbReference type="EMBL" id="SIRE01000007">
    <property type="protein sequence ID" value="TBL79564.1"/>
    <property type="molecule type" value="Genomic_DNA"/>
</dbReference>
<comment type="caution">
    <text evidence="2">The sequence shown here is derived from an EMBL/GenBank/DDBJ whole genome shotgun (WGS) entry which is preliminary data.</text>
</comment>
<organism evidence="2 3">
    <name type="scientific">Paenibacillus thalictri</name>
    <dbReference type="NCBI Taxonomy" id="2527873"/>
    <lineage>
        <taxon>Bacteria</taxon>
        <taxon>Bacillati</taxon>
        <taxon>Bacillota</taxon>
        <taxon>Bacilli</taxon>
        <taxon>Bacillales</taxon>
        <taxon>Paenibacillaceae</taxon>
        <taxon>Paenibacillus</taxon>
    </lineage>
</organism>
<accession>A0A4Q9DRX2</accession>
<keyword evidence="2" id="KW-0378">Hydrolase</keyword>